<dbReference type="InterPro" id="IPR007197">
    <property type="entry name" value="rSAM"/>
</dbReference>
<gene>
    <name evidence="8" type="ORF">FHW20_004519</name>
</gene>
<dbReference type="InterPro" id="IPR006638">
    <property type="entry name" value="Elp3/MiaA/NifB-like_rSAM"/>
</dbReference>
<dbReference type="Gene3D" id="3.20.20.70">
    <property type="entry name" value="Aldolase class I"/>
    <property type="match status" value="1"/>
</dbReference>
<evidence type="ECO:0000313" key="8">
    <source>
        <dbReference type="EMBL" id="MBA8853537.1"/>
    </source>
</evidence>
<dbReference type="InterPro" id="IPR013785">
    <property type="entry name" value="Aldolase_TIM"/>
</dbReference>
<sequence length="564" mass="61646">MDMLHAINLPRPATRSLDQRAEELSGSSGTHRTMDAQSDNPEKDPALLRVVAVAAPDWVRGRKGDKALNSRDPASLFNACRIAASRALSGEGAWGKGNWAKGGRHRIRRNFMLMYSLDDMPCFVRLLEVEKPNILLIGAMSLCMPGAVECARTAREMLGNDVLIILGGRHPTETIYLRDSRARQPADVLHHTASPARLIRQGHIPPLFDAVISGEAEYLIAELGEVVARGGPGGDHGELFRQLPVDIAGDWIVSLPDGEEIVSAGLPINPNDLPPLAPLFGVSTSFGVFGGRMTAHVFSDTGRGCVYDCDFCSERSSITGSLSDLARAPQRLYRQMAESARVIGEDHPGQGASAFVEDSVLLGGSPRALDALCDLLEKQPLPLEFGAQLTIDQILKREEQLKRLSGVGLRYLFIGVETFDPTEIGGMSKDIGSKTASWHDRFRHVIDILSRNDIACGCALLFGLGERHESRIALLDTLIEEKRARGLPVAVSANWAVLHPLRNRASDPGFDYLEWGTPPGPYLDLFHRFGEASLRYCLAADARPSLHELEEIVAKMETFETISR</sequence>
<evidence type="ECO:0000256" key="1">
    <source>
        <dbReference type="ARBA" id="ARBA00001966"/>
    </source>
</evidence>
<evidence type="ECO:0000259" key="7">
    <source>
        <dbReference type="SMART" id="SM00729"/>
    </source>
</evidence>
<keyword evidence="4" id="KW-0408">Iron</keyword>
<evidence type="ECO:0000256" key="6">
    <source>
        <dbReference type="SAM" id="MobiDB-lite"/>
    </source>
</evidence>
<reference evidence="8 9" key="1">
    <citation type="submission" date="2020-07" db="EMBL/GenBank/DDBJ databases">
        <title>Genomic Encyclopedia of Type Strains, Phase IV (KMG-V): Genome sequencing to study the core and pangenomes of soil and plant-associated prokaryotes.</title>
        <authorList>
            <person name="Whitman W."/>
        </authorList>
    </citation>
    <scope>NUCLEOTIDE SEQUENCE [LARGE SCALE GENOMIC DNA]</scope>
    <source>
        <strain evidence="8 9">RH4WT92</strain>
    </source>
</reference>
<organism evidence="8 9">
    <name type="scientific">Brucella intermedia</name>
    <dbReference type="NCBI Taxonomy" id="94625"/>
    <lineage>
        <taxon>Bacteria</taxon>
        <taxon>Pseudomonadati</taxon>
        <taxon>Pseudomonadota</taxon>
        <taxon>Alphaproteobacteria</taxon>
        <taxon>Hyphomicrobiales</taxon>
        <taxon>Brucellaceae</taxon>
        <taxon>Brucella/Ochrobactrum group</taxon>
        <taxon>Brucella</taxon>
    </lineage>
</organism>
<dbReference type="SFLD" id="SFLDG01082">
    <property type="entry name" value="B12-binding_domain_containing"/>
    <property type="match status" value="1"/>
</dbReference>
<feature type="region of interest" description="Disordered" evidence="6">
    <location>
        <begin position="1"/>
        <end position="42"/>
    </location>
</feature>
<keyword evidence="9" id="KW-1185">Reference proteome</keyword>
<dbReference type="Pfam" id="PF04055">
    <property type="entry name" value="Radical_SAM"/>
    <property type="match status" value="1"/>
</dbReference>
<dbReference type="SFLD" id="SFLDS00029">
    <property type="entry name" value="Radical_SAM"/>
    <property type="match status" value="1"/>
</dbReference>
<comment type="caution">
    <text evidence="8">The sequence shown here is derived from an EMBL/GenBank/DDBJ whole genome shotgun (WGS) entry which is preliminary data.</text>
</comment>
<keyword evidence="2" id="KW-0949">S-adenosyl-L-methionine</keyword>
<dbReference type="NCBIfam" id="TIGR04434">
    <property type="entry name" value="rSAM_Pput_1520"/>
    <property type="match status" value="1"/>
</dbReference>
<name>A0ABR6AVP0_9HYPH</name>
<proteinExistence type="predicted"/>
<feature type="compositionally biased region" description="Polar residues" evidence="6">
    <location>
        <begin position="25"/>
        <end position="39"/>
    </location>
</feature>
<keyword evidence="3" id="KW-0479">Metal-binding</keyword>
<dbReference type="Proteomes" id="UP000578622">
    <property type="component" value="Unassembled WGS sequence"/>
</dbReference>
<dbReference type="PANTHER" id="PTHR43409">
    <property type="entry name" value="ANAEROBIC MAGNESIUM-PROTOPORPHYRIN IX MONOMETHYL ESTER CYCLASE-RELATED"/>
    <property type="match status" value="1"/>
</dbReference>
<evidence type="ECO:0000256" key="2">
    <source>
        <dbReference type="ARBA" id="ARBA00022691"/>
    </source>
</evidence>
<dbReference type="InterPro" id="IPR051198">
    <property type="entry name" value="BchE-like"/>
</dbReference>
<keyword evidence="5" id="KW-0411">Iron-sulfur</keyword>
<comment type="cofactor">
    <cofactor evidence="1">
        <name>[4Fe-4S] cluster</name>
        <dbReference type="ChEBI" id="CHEBI:49883"/>
    </cofactor>
</comment>
<evidence type="ECO:0000256" key="3">
    <source>
        <dbReference type="ARBA" id="ARBA00022723"/>
    </source>
</evidence>
<accession>A0ABR6AVP0</accession>
<feature type="domain" description="Elp3/MiaA/NifB-like radical SAM core" evidence="7">
    <location>
        <begin position="295"/>
        <end position="518"/>
    </location>
</feature>
<dbReference type="InterPro" id="IPR058240">
    <property type="entry name" value="rSAM_sf"/>
</dbReference>
<dbReference type="EMBL" id="JACGXG010000012">
    <property type="protein sequence ID" value="MBA8853537.1"/>
    <property type="molecule type" value="Genomic_DNA"/>
</dbReference>
<dbReference type="RefSeq" id="WP_204162905.1">
    <property type="nucleotide sequence ID" value="NZ_JACGXG010000012.1"/>
</dbReference>
<evidence type="ECO:0000256" key="4">
    <source>
        <dbReference type="ARBA" id="ARBA00023004"/>
    </source>
</evidence>
<protein>
    <submittedName>
        <fullName evidence="8">B12-binding domain/radical SAM domain protein</fullName>
    </submittedName>
</protein>
<evidence type="ECO:0000256" key="5">
    <source>
        <dbReference type="ARBA" id="ARBA00023014"/>
    </source>
</evidence>
<dbReference type="InterPro" id="IPR030973">
    <property type="entry name" value="CHP04434"/>
</dbReference>
<dbReference type="SUPFAM" id="SSF102114">
    <property type="entry name" value="Radical SAM enzymes"/>
    <property type="match status" value="1"/>
</dbReference>
<dbReference type="SMART" id="SM00729">
    <property type="entry name" value="Elp3"/>
    <property type="match status" value="1"/>
</dbReference>
<evidence type="ECO:0000313" key="9">
    <source>
        <dbReference type="Proteomes" id="UP000578622"/>
    </source>
</evidence>